<dbReference type="InterPro" id="IPR007831">
    <property type="entry name" value="T2SS_GspE_N"/>
</dbReference>
<dbReference type="AlphaFoldDB" id="A0A382L909"/>
<feature type="non-terminal residue" evidence="2">
    <location>
        <position position="174"/>
    </location>
</feature>
<reference evidence="2" key="1">
    <citation type="submission" date="2018-05" db="EMBL/GenBank/DDBJ databases">
        <authorList>
            <person name="Lanie J.A."/>
            <person name="Ng W.-L."/>
            <person name="Kazmierczak K.M."/>
            <person name="Andrzejewski T.M."/>
            <person name="Davidsen T.M."/>
            <person name="Wayne K.J."/>
            <person name="Tettelin H."/>
            <person name="Glass J.I."/>
            <person name="Rusch D."/>
            <person name="Podicherti R."/>
            <person name="Tsui H.-C.T."/>
            <person name="Winkler M.E."/>
        </authorList>
    </citation>
    <scope>NUCLEOTIDE SEQUENCE</scope>
</reference>
<evidence type="ECO:0000259" key="1">
    <source>
        <dbReference type="Pfam" id="PF05157"/>
    </source>
</evidence>
<name>A0A382L909_9ZZZZ</name>
<feature type="non-terminal residue" evidence="2">
    <location>
        <position position="1"/>
    </location>
</feature>
<feature type="domain" description="Type II secretion system protein GspE N-terminal" evidence="1">
    <location>
        <begin position="104"/>
        <end position="167"/>
    </location>
</feature>
<dbReference type="SUPFAM" id="SSF160246">
    <property type="entry name" value="EspE N-terminal domain-like"/>
    <property type="match status" value="1"/>
</dbReference>
<accession>A0A382L909</accession>
<evidence type="ECO:0000313" key="2">
    <source>
        <dbReference type="EMBL" id="SVC31642.1"/>
    </source>
</evidence>
<dbReference type="EMBL" id="UINC01084732">
    <property type="protein sequence ID" value="SVC31642.1"/>
    <property type="molecule type" value="Genomic_DNA"/>
</dbReference>
<dbReference type="InterPro" id="IPR037257">
    <property type="entry name" value="T2SS_E_N_sf"/>
</dbReference>
<organism evidence="2">
    <name type="scientific">marine metagenome</name>
    <dbReference type="NCBI Taxonomy" id="408172"/>
    <lineage>
        <taxon>unclassified sequences</taxon>
        <taxon>metagenomes</taxon>
        <taxon>ecological metagenomes</taxon>
    </lineage>
</organism>
<gene>
    <name evidence="2" type="ORF">METZ01_LOCUS284496</name>
</gene>
<dbReference type="Pfam" id="PF05157">
    <property type="entry name" value="MshEN"/>
    <property type="match status" value="1"/>
</dbReference>
<proteinExistence type="predicted"/>
<sequence>VISFFVGSASYGCKGQGSIKPQAWRAAQGRQRRENRKKISMSSFNRTPRPKLGEILIDMGLVTEEQVQQALGVQETTKETLGSIMVDMGCLSDSDFTRTLVMEYQLPYIILENYELDEELASLLSAEFLHSHKLLPFDRIGDTLLCAVTEVPKEEILEEITRQTGCKPGLYAAS</sequence>
<protein>
    <recommendedName>
        <fullName evidence="1">Type II secretion system protein GspE N-terminal domain-containing protein</fullName>
    </recommendedName>
</protein>